<protein>
    <recommendedName>
        <fullName evidence="4">G protein-coupled receptor</fullName>
    </recommendedName>
</protein>
<name>A0AAN5CX54_9BILA</name>
<gene>
    <name evidence="2" type="ORF">PMAYCL1PPCAC_22120</name>
</gene>
<evidence type="ECO:0008006" key="4">
    <source>
        <dbReference type="Google" id="ProtNLM"/>
    </source>
</evidence>
<comment type="caution">
    <text evidence="2">The sequence shown here is derived from an EMBL/GenBank/DDBJ whole genome shotgun (WGS) entry which is preliminary data.</text>
</comment>
<accession>A0AAN5CX54</accession>
<dbReference type="AlphaFoldDB" id="A0AAN5CX54"/>
<dbReference type="InterPro" id="IPR019421">
    <property type="entry name" value="7TM_GPCR_serpentine_rcpt_Srd"/>
</dbReference>
<evidence type="ECO:0000313" key="3">
    <source>
        <dbReference type="Proteomes" id="UP001328107"/>
    </source>
</evidence>
<sequence length="110" mass="12240">APGQYLALRDGRFQSEFLEEYRNNSPDAPNCLGIIFARTLLSSCATLSSLAVAIVCFAITVYLRGKTIKRFIKFETSMSDATKAHQSQLSMALNVQLVSSSFFFVGVLWY</sequence>
<dbReference type="Pfam" id="PF10317">
    <property type="entry name" value="7TM_GPCR_Srd"/>
    <property type="match status" value="1"/>
</dbReference>
<reference evidence="3" key="1">
    <citation type="submission" date="2022-10" db="EMBL/GenBank/DDBJ databases">
        <title>Genome assembly of Pristionchus species.</title>
        <authorList>
            <person name="Yoshida K."/>
            <person name="Sommer R.J."/>
        </authorList>
    </citation>
    <scope>NUCLEOTIDE SEQUENCE [LARGE SCALE GENOMIC DNA]</scope>
    <source>
        <strain evidence="3">RS5460</strain>
    </source>
</reference>
<keyword evidence="1" id="KW-0812">Transmembrane</keyword>
<keyword evidence="1" id="KW-0472">Membrane</keyword>
<feature type="non-terminal residue" evidence="2">
    <location>
        <position position="110"/>
    </location>
</feature>
<evidence type="ECO:0000256" key="1">
    <source>
        <dbReference type="SAM" id="Phobius"/>
    </source>
</evidence>
<organism evidence="2 3">
    <name type="scientific">Pristionchus mayeri</name>
    <dbReference type="NCBI Taxonomy" id="1317129"/>
    <lineage>
        <taxon>Eukaryota</taxon>
        <taxon>Metazoa</taxon>
        <taxon>Ecdysozoa</taxon>
        <taxon>Nematoda</taxon>
        <taxon>Chromadorea</taxon>
        <taxon>Rhabditida</taxon>
        <taxon>Rhabditina</taxon>
        <taxon>Diplogasteromorpha</taxon>
        <taxon>Diplogasteroidea</taxon>
        <taxon>Neodiplogasteridae</taxon>
        <taxon>Pristionchus</taxon>
    </lineage>
</organism>
<dbReference type="Proteomes" id="UP001328107">
    <property type="component" value="Unassembled WGS sequence"/>
</dbReference>
<feature type="transmembrane region" description="Helical" evidence="1">
    <location>
        <begin position="40"/>
        <end position="63"/>
    </location>
</feature>
<dbReference type="EMBL" id="BTRK01000005">
    <property type="protein sequence ID" value="GMR51925.1"/>
    <property type="molecule type" value="Genomic_DNA"/>
</dbReference>
<feature type="non-terminal residue" evidence="2">
    <location>
        <position position="1"/>
    </location>
</feature>
<evidence type="ECO:0000313" key="2">
    <source>
        <dbReference type="EMBL" id="GMR51925.1"/>
    </source>
</evidence>
<proteinExistence type="predicted"/>
<keyword evidence="1" id="KW-1133">Transmembrane helix</keyword>
<keyword evidence="3" id="KW-1185">Reference proteome</keyword>